<accession>A0A2H3DIW7</accession>
<dbReference type="AlphaFoldDB" id="A0A2H3DIW7"/>
<dbReference type="EMBL" id="KZ293655">
    <property type="protein sequence ID" value="PBK93794.1"/>
    <property type="molecule type" value="Genomic_DNA"/>
</dbReference>
<dbReference type="InParanoid" id="A0A2H3DIW7"/>
<name>A0A2H3DIW7_ARMGA</name>
<protein>
    <submittedName>
        <fullName evidence="1">Uncharacterized protein</fullName>
    </submittedName>
</protein>
<proteinExistence type="predicted"/>
<dbReference type="OrthoDB" id="10422219at2759"/>
<keyword evidence="2" id="KW-1185">Reference proteome</keyword>
<organism evidence="1 2">
    <name type="scientific">Armillaria gallica</name>
    <name type="common">Bulbous honey fungus</name>
    <name type="synonym">Armillaria bulbosa</name>
    <dbReference type="NCBI Taxonomy" id="47427"/>
    <lineage>
        <taxon>Eukaryota</taxon>
        <taxon>Fungi</taxon>
        <taxon>Dikarya</taxon>
        <taxon>Basidiomycota</taxon>
        <taxon>Agaricomycotina</taxon>
        <taxon>Agaricomycetes</taxon>
        <taxon>Agaricomycetidae</taxon>
        <taxon>Agaricales</taxon>
        <taxon>Marasmiineae</taxon>
        <taxon>Physalacriaceae</taxon>
        <taxon>Armillaria</taxon>
    </lineage>
</organism>
<dbReference type="Proteomes" id="UP000217790">
    <property type="component" value="Unassembled WGS sequence"/>
</dbReference>
<reference evidence="2" key="1">
    <citation type="journal article" date="2017" name="Nat. Ecol. Evol.">
        <title>Genome expansion and lineage-specific genetic innovations in the forest pathogenic fungi Armillaria.</title>
        <authorList>
            <person name="Sipos G."/>
            <person name="Prasanna A.N."/>
            <person name="Walter M.C."/>
            <person name="O'Connor E."/>
            <person name="Balint B."/>
            <person name="Krizsan K."/>
            <person name="Kiss B."/>
            <person name="Hess J."/>
            <person name="Varga T."/>
            <person name="Slot J."/>
            <person name="Riley R."/>
            <person name="Boka B."/>
            <person name="Rigling D."/>
            <person name="Barry K."/>
            <person name="Lee J."/>
            <person name="Mihaltcheva S."/>
            <person name="LaButti K."/>
            <person name="Lipzen A."/>
            <person name="Waldron R."/>
            <person name="Moloney N.M."/>
            <person name="Sperisen C."/>
            <person name="Kredics L."/>
            <person name="Vagvoelgyi C."/>
            <person name="Patrignani A."/>
            <person name="Fitzpatrick D."/>
            <person name="Nagy I."/>
            <person name="Doyle S."/>
            <person name="Anderson J.B."/>
            <person name="Grigoriev I.V."/>
            <person name="Gueldener U."/>
            <person name="Muensterkoetter M."/>
            <person name="Nagy L.G."/>
        </authorList>
    </citation>
    <scope>NUCLEOTIDE SEQUENCE [LARGE SCALE GENOMIC DNA]</scope>
    <source>
        <strain evidence="2">Ar21-2</strain>
    </source>
</reference>
<evidence type="ECO:0000313" key="1">
    <source>
        <dbReference type="EMBL" id="PBK93794.1"/>
    </source>
</evidence>
<evidence type="ECO:0000313" key="2">
    <source>
        <dbReference type="Proteomes" id="UP000217790"/>
    </source>
</evidence>
<gene>
    <name evidence="1" type="ORF">ARMGADRAFT_1029672</name>
</gene>
<sequence>MAPLEPFNLAHPWQHVRCANCQGSLDFRATTLLPLPALSPSPLPFGSVWVLSCGHLVDAACAYHLMRVPYRLRLVHRPGDPPQKVPMTKLWKCPDPHCPATYSSIHSTVSGQFTMDAAYLHDMVPFALGFQEIGQVWGPVTRTPLSTLDKGGKGLRHLLDLHDVLVPRRRSRGIHVTWDPMKNFHVRNPPPLEWSMDEKSLLPLIIVEDSDEEDNQDSHDLVDKSSRPSLRHTAELPVDGGVLVVAAAAAHLSVGLREDIHQQSAGPSVPVASVASPEITPGNIQLGITFQEWCKEWETSYDSHA</sequence>